<gene>
    <name evidence="1" type="ORF">N1028_11730</name>
</gene>
<feature type="non-terminal residue" evidence="1">
    <location>
        <position position="1"/>
    </location>
</feature>
<dbReference type="EMBL" id="JANLCK010000005">
    <property type="protein sequence ID" value="MCS5726564.1"/>
    <property type="molecule type" value="Genomic_DNA"/>
</dbReference>
<name>A0AA41XE81_9MICO</name>
<dbReference type="Proteomes" id="UP001165587">
    <property type="component" value="Unassembled WGS sequence"/>
</dbReference>
<protein>
    <submittedName>
        <fullName evidence="1">Cell wall-binding repeat-containing protein</fullName>
    </submittedName>
</protein>
<dbReference type="InterPro" id="IPR051922">
    <property type="entry name" value="Bact_Sporulation_Assoc"/>
</dbReference>
<dbReference type="InterPro" id="IPR007253">
    <property type="entry name" value="Cell_wall-bd_2"/>
</dbReference>
<evidence type="ECO:0000313" key="2">
    <source>
        <dbReference type="Proteomes" id="UP001165587"/>
    </source>
</evidence>
<organism evidence="1 2">
    <name type="scientific">Herbiconiux oxytropis</name>
    <dbReference type="NCBI Taxonomy" id="2970915"/>
    <lineage>
        <taxon>Bacteria</taxon>
        <taxon>Bacillati</taxon>
        <taxon>Actinomycetota</taxon>
        <taxon>Actinomycetes</taxon>
        <taxon>Micrococcales</taxon>
        <taxon>Microbacteriaceae</taxon>
        <taxon>Herbiconiux</taxon>
    </lineage>
</organism>
<proteinExistence type="predicted"/>
<dbReference type="Pfam" id="PF04122">
    <property type="entry name" value="CW_binding_2"/>
    <property type="match status" value="1"/>
</dbReference>
<dbReference type="PANTHER" id="PTHR30032:SF4">
    <property type="entry name" value="AMIDASE ENHANCER"/>
    <property type="match status" value="1"/>
</dbReference>
<evidence type="ECO:0000313" key="1">
    <source>
        <dbReference type="EMBL" id="MCS5726564.1"/>
    </source>
</evidence>
<sequence length="158" mass="15707">LSAGAAIDGEGPVILVKGTASALDAATKKLLAELDVKSIAIAGGPASVSAGIQTDAAAITDTVRLGGADRYEASRSINDHFFDTADHVLLATGLKFSDALAGSAFGPRLDAPLFTVKTDCVPAATLAQIEELGATKVTLLGGTASLSAGVQDLVACTP</sequence>
<keyword evidence="2" id="KW-1185">Reference proteome</keyword>
<dbReference type="GO" id="GO:0030288">
    <property type="term" value="C:outer membrane-bounded periplasmic space"/>
    <property type="evidence" value="ECO:0007669"/>
    <property type="project" value="TreeGrafter"/>
</dbReference>
<dbReference type="AlphaFoldDB" id="A0AA41XE81"/>
<accession>A0AA41XE81</accession>
<comment type="caution">
    <text evidence="1">The sequence shown here is derived from an EMBL/GenBank/DDBJ whole genome shotgun (WGS) entry which is preliminary data.</text>
</comment>
<dbReference type="PANTHER" id="PTHR30032">
    <property type="entry name" value="N-ACETYLMURAMOYL-L-ALANINE AMIDASE-RELATED"/>
    <property type="match status" value="1"/>
</dbReference>
<reference evidence="1" key="1">
    <citation type="submission" date="2022-08" db="EMBL/GenBank/DDBJ databases">
        <authorList>
            <person name="Deng Y."/>
            <person name="Han X.-F."/>
            <person name="Zhang Y.-Q."/>
        </authorList>
    </citation>
    <scope>NUCLEOTIDE SEQUENCE</scope>
    <source>
        <strain evidence="1">CPCC 203407</strain>
    </source>
</reference>
<dbReference type="RefSeq" id="WP_259529091.1">
    <property type="nucleotide sequence ID" value="NZ_JANLCK010000005.1"/>
</dbReference>